<organism evidence="12 13">
    <name type="scientific">Denitratimonas tolerans</name>
    <dbReference type="NCBI Taxonomy" id="1338420"/>
    <lineage>
        <taxon>Bacteria</taxon>
        <taxon>Pseudomonadati</taxon>
        <taxon>Pseudomonadota</taxon>
        <taxon>Gammaproteobacteria</taxon>
        <taxon>Lysobacterales</taxon>
        <taxon>Lysobacteraceae</taxon>
        <taxon>Denitratimonas</taxon>
    </lineage>
</organism>
<dbReference type="GO" id="GO:0009252">
    <property type="term" value="P:peptidoglycan biosynthetic process"/>
    <property type="evidence" value="ECO:0007669"/>
    <property type="project" value="UniProtKB-UniRule"/>
</dbReference>
<dbReference type="AlphaFoldDB" id="A0AAW9R3Q8"/>
<dbReference type="PRINTS" id="PR01806">
    <property type="entry name" value="VIRFACTRMVIN"/>
</dbReference>
<dbReference type="Pfam" id="PF03023">
    <property type="entry name" value="MurJ"/>
    <property type="match status" value="1"/>
</dbReference>
<dbReference type="EMBL" id="JBBDHC010000003">
    <property type="protein sequence ID" value="MEJ1248614.1"/>
    <property type="molecule type" value="Genomic_DNA"/>
</dbReference>
<evidence type="ECO:0000256" key="8">
    <source>
        <dbReference type="ARBA" id="ARBA00060041"/>
    </source>
</evidence>
<dbReference type="RefSeq" id="WP_337334334.1">
    <property type="nucleotide sequence ID" value="NZ_JBBDHC010000003.1"/>
</dbReference>
<dbReference type="PIRSF" id="PIRSF002869">
    <property type="entry name" value="MviN"/>
    <property type="match status" value="1"/>
</dbReference>
<comment type="subcellular location">
    <subcellularLocation>
        <location evidence="10">Cell inner membrane</location>
        <topology evidence="10">Multi-pass membrane protein</topology>
    </subcellularLocation>
    <subcellularLocation>
        <location evidence="1">Cell membrane</location>
        <topology evidence="1">Multi-pass membrane protein</topology>
    </subcellularLocation>
</comment>
<dbReference type="PANTHER" id="PTHR47019:SF1">
    <property type="entry name" value="LIPID II FLIPPASE MURJ"/>
    <property type="match status" value="1"/>
</dbReference>
<comment type="similarity">
    <text evidence="9 10 11">Belongs to the MurJ/MviN family.</text>
</comment>
<dbReference type="InterPro" id="IPR051050">
    <property type="entry name" value="Lipid_II_flippase_MurJ/MviN"/>
</dbReference>
<dbReference type="GO" id="GO:0071555">
    <property type="term" value="P:cell wall organization"/>
    <property type="evidence" value="ECO:0007669"/>
    <property type="project" value="UniProtKB-UniRule"/>
</dbReference>
<feature type="transmembrane region" description="Helical" evidence="10">
    <location>
        <begin position="91"/>
        <end position="114"/>
    </location>
</feature>
<feature type="transmembrane region" description="Helical" evidence="10">
    <location>
        <begin position="489"/>
        <end position="512"/>
    </location>
</feature>
<keyword evidence="10 11" id="KW-0813">Transport</keyword>
<proteinExistence type="inferred from homology"/>
<evidence type="ECO:0000313" key="12">
    <source>
        <dbReference type="EMBL" id="MEJ1248614.1"/>
    </source>
</evidence>
<comment type="caution">
    <text evidence="12">The sequence shown here is derived from an EMBL/GenBank/DDBJ whole genome shotgun (WGS) entry which is preliminary data.</text>
</comment>
<comment type="pathway">
    <text evidence="10">Cell wall biogenesis; peptidoglycan biosynthesis.</text>
</comment>
<evidence type="ECO:0000256" key="6">
    <source>
        <dbReference type="ARBA" id="ARBA00022989"/>
    </source>
</evidence>
<evidence type="ECO:0000256" key="11">
    <source>
        <dbReference type="PIRNR" id="PIRNR002869"/>
    </source>
</evidence>
<comment type="function">
    <text evidence="8 10 11">Involved in peptidoglycan biosynthesis. Transports lipid-linked peptidoglycan precursors from the inner to the outer leaflet of the cytoplasmic membrane.</text>
</comment>
<keyword evidence="6 10" id="KW-1133">Transmembrane helix</keyword>
<dbReference type="InterPro" id="IPR004268">
    <property type="entry name" value="MurJ"/>
</dbReference>
<keyword evidence="10 11" id="KW-0961">Cell wall biogenesis/degradation</keyword>
<dbReference type="GO" id="GO:0005886">
    <property type="term" value="C:plasma membrane"/>
    <property type="evidence" value="ECO:0007669"/>
    <property type="project" value="UniProtKB-SubCell"/>
</dbReference>
<evidence type="ECO:0000256" key="9">
    <source>
        <dbReference type="ARBA" id="ARBA00061532"/>
    </source>
</evidence>
<evidence type="ECO:0000256" key="10">
    <source>
        <dbReference type="HAMAP-Rule" id="MF_02078"/>
    </source>
</evidence>
<dbReference type="GO" id="GO:0034204">
    <property type="term" value="P:lipid translocation"/>
    <property type="evidence" value="ECO:0007669"/>
    <property type="project" value="TreeGrafter"/>
</dbReference>
<evidence type="ECO:0000256" key="1">
    <source>
        <dbReference type="ARBA" id="ARBA00004651"/>
    </source>
</evidence>
<reference evidence="12 13" key="1">
    <citation type="journal article" date="2016" name="Antonie Van Leeuwenhoek">
        <title>Denitratimonas tolerans gen. nov., sp. nov., a denitrifying bacterium isolated from a bioreactor for tannery wastewater treatment.</title>
        <authorList>
            <person name="Han S.I."/>
            <person name="Kim J.O."/>
            <person name="Lee Y.R."/>
            <person name="Ekpeghere K.I."/>
            <person name="Koh S.C."/>
            <person name="Whang K.S."/>
        </authorList>
    </citation>
    <scope>NUCLEOTIDE SEQUENCE [LARGE SCALE GENOMIC DNA]</scope>
    <source>
        <strain evidence="12 13">KACC 17565</strain>
    </source>
</reference>
<feature type="transmembrane region" description="Helical" evidence="10">
    <location>
        <begin position="162"/>
        <end position="184"/>
    </location>
</feature>
<evidence type="ECO:0000256" key="7">
    <source>
        <dbReference type="ARBA" id="ARBA00023136"/>
    </source>
</evidence>
<accession>A0AAW9R3Q8</accession>
<dbReference type="PANTHER" id="PTHR47019">
    <property type="entry name" value="LIPID II FLIPPASE MURJ"/>
    <property type="match status" value="1"/>
</dbReference>
<keyword evidence="5 10" id="KW-0573">Peptidoglycan synthesis</keyword>
<feature type="transmembrane region" description="Helical" evidence="10">
    <location>
        <begin position="233"/>
        <end position="258"/>
    </location>
</feature>
<dbReference type="NCBIfam" id="TIGR01695">
    <property type="entry name" value="murJ_mviN"/>
    <property type="match status" value="1"/>
</dbReference>
<keyword evidence="10" id="KW-0997">Cell inner membrane</keyword>
<keyword evidence="3 10" id="KW-0812">Transmembrane</keyword>
<feature type="transmembrane region" description="Helical" evidence="10">
    <location>
        <begin position="416"/>
        <end position="435"/>
    </location>
</feature>
<feature type="transmembrane region" description="Helical" evidence="10">
    <location>
        <begin position="317"/>
        <end position="338"/>
    </location>
</feature>
<evidence type="ECO:0000256" key="3">
    <source>
        <dbReference type="ARBA" id="ARBA00022692"/>
    </source>
</evidence>
<dbReference type="GO" id="GO:0015648">
    <property type="term" value="F:lipid-linked peptidoglycan transporter activity"/>
    <property type="evidence" value="ECO:0007669"/>
    <property type="project" value="UniProtKB-UniRule"/>
</dbReference>
<dbReference type="HAMAP" id="MF_02078">
    <property type="entry name" value="MurJ_MviN"/>
    <property type="match status" value="1"/>
</dbReference>
<sequence length="521" mass="56078">MSRGGGLFRSTAVFGAMTLLSRLAGFARDVIQARLFGAGSLVDAFTVAYQVPNYLRRIFAEGSFASAFVPVLSELRQKGDAAALKSFADHVAGALCAVLLVVTGLGMLAAPWIATPMAPGFAAEPGKLELTTEMLRIVFPYIFFISMTALAGGVLNSFQRFALPALTPVLHNLTLIAAMLWLASRLDRPIMALAWGVLAAGALQMALLWPALRRYGLFPRLRLDFRHPGVRRVFSLMLPTLFSSSVAQLNLIVGTIFASLLAEGSRAYLYYSDRLVELPLGLFGVALGTVILPHLSRRHADTDAAGFSASLDWGLRTVLLGAVPAALGLLFLAEPLVATIYQRGEFSAEAARMTAMSLSAMSLAIPAFMLSKVLAPAFYSRQDTKTPMRAAIITVVLNISLMTAIVTPLWRYGVYGAHAGIALATALAGIGNAFLLWRYLRRDGVWTAAPGWGRVLLRIAVAGVAMVAVLIALRIGPWDWRALHGATRWLWLALVIAAGAGTYAVALLAFGWRPRELRHSD</sequence>
<keyword evidence="2 10" id="KW-1003">Cell membrane</keyword>
<feature type="transmembrane region" description="Helical" evidence="10">
    <location>
        <begin position="455"/>
        <end position="477"/>
    </location>
</feature>
<dbReference type="CDD" id="cd13123">
    <property type="entry name" value="MATE_MurJ_like"/>
    <property type="match status" value="1"/>
</dbReference>
<feature type="transmembrane region" description="Helical" evidence="10">
    <location>
        <begin position="391"/>
        <end position="410"/>
    </location>
</feature>
<feature type="transmembrane region" description="Helical" evidence="10">
    <location>
        <begin position="278"/>
        <end position="296"/>
    </location>
</feature>
<protein>
    <recommendedName>
        <fullName evidence="10">Probable lipid II flippase MurJ</fullName>
    </recommendedName>
</protein>
<feature type="transmembrane region" description="Helical" evidence="10">
    <location>
        <begin position="358"/>
        <end position="379"/>
    </location>
</feature>
<evidence type="ECO:0000256" key="2">
    <source>
        <dbReference type="ARBA" id="ARBA00022475"/>
    </source>
</evidence>
<dbReference type="GO" id="GO:0008360">
    <property type="term" value="P:regulation of cell shape"/>
    <property type="evidence" value="ECO:0007669"/>
    <property type="project" value="UniProtKB-UniRule"/>
</dbReference>
<name>A0AAW9R3Q8_9GAMM</name>
<keyword evidence="4 10" id="KW-0133">Cell shape</keyword>
<keyword evidence="13" id="KW-1185">Reference proteome</keyword>
<feature type="transmembrane region" description="Helical" evidence="10">
    <location>
        <begin position="190"/>
        <end position="212"/>
    </location>
</feature>
<evidence type="ECO:0000313" key="13">
    <source>
        <dbReference type="Proteomes" id="UP001364472"/>
    </source>
</evidence>
<keyword evidence="7 10" id="KW-0472">Membrane</keyword>
<dbReference type="Proteomes" id="UP001364472">
    <property type="component" value="Unassembled WGS sequence"/>
</dbReference>
<gene>
    <name evidence="10 12" type="primary">murJ</name>
    <name evidence="12" type="ORF">WB794_02855</name>
</gene>
<evidence type="ECO:0000256" key="4">
    <source>
        <dbReference type="ARBA" id="ARBA00022960"/>
    </source>
</evidence>
<evidence type="ECO:0000256" key="5">
    <source>
        <dbReference type="ARBA" id="ARBA00022984"/>
    </source>
</evidence>
<feature type="transmembrane region" description="Helical" evidence="10">
    <location>
        <begin position="134"/>
        <end position="155"/>
    </location>
</feature>